<accession>A0ABN8MDQ2</accession>
<dbReference type="Pfam" id="PF15499">
    <property type="entry name" value="Peptidase_C98"/>
    <property type="match status" value="1"/>
</dbReference>
<feature type="domain" description="USP" evidence="1">
    <location>
        <begin position="90"/>
        <end position="345"/>
    </location>
</feature>
<name>A0ABN8MDQ2_9CNID</name>
<evidence type="ECO:0000313" key="3">
    <source>
        <dbReference type="Proteomes" id="UP001159427"/>
    </source>
</evidence>
<organism evidence="2 3">
    <name type="scientific">Porites evermanni</name>
    <dbReference type="NCBI Taxonomy" id="104178"/>
    <lineage>
        <taxon>Eukaryota</taxon>
        <taxon>Metazoa</taxon>
        <taxon>Cnidaria</taxon>
        <taxon>Anthozoa</taxon>
        <taxon>Hexacorallia</taxon>
        <taxon>Scleractinia</taxon>
        <taxon>Fungiina</taxon>
        <taxon>Poritidae</taxon>
        <taxon>Porites</taxon>
    </lineage>
</organism>
<dbReference type="InterPro" id="IPR033505">
    <property type="entry name" value="USPL1"/>
</dbReference>
<comment type="caution">
    <text evidence="2">The sequence shown here is derived from an EMBL/GenBank/DDBJ whole genome shotgun (WGS) entry which is preliminary data.</text>
</comment>
<dbReference type="InterPro" id="IPR028889">
    <property type="entry name" value="USP"/>
</dbReference>
<evidence type="ECO:0000259" key="1">
    <source>
        <dbReference type="PROSITE" id="PS50235"/>
    </source>
</evidence>
<dbReference type="PANTHER" id="PTHR15294">
    <property type="entry name" value="RETINOVIN-RELATED"/>
    <property type="match status" value="1"/>
</dbReference>
<reference evidence="2 3" key="1">
    <citation type="submission" date="2022-05" db="EMBL/GenBank/DDBJ databases">
        <authorList>
            <consortium name="Genoscope - CEA"/>
            <person name="William W."/>
        </authorList>
    </citation>
    <scope>NUCLEOTIDE SEQUENCE [LARGE SCALE GENOMIC DNA]</scope>
</reference>
<dbReference type="PANTHER" id="PTHR15294:SF3">
    <property type="entry name" value="SUMO-SPECIFIC ISOPEPTIDASE USPL1"/>
    <property type="match status" value="1"/>
</dbReference>
<gene>
    <name evidence="2" type="ORF">PEVE_00031925</name>
</gene>
<protein>
    <recommendedName>
        <fullName evidence="1">USP domain-containing protein</fullName>
    </recommendedName>
</protein>
<keyword evidence="3" id="KW-1185">Reference proteome</keyword>
<dbReference type="InterPro" id="IPR028890">
    <property type="entry name" value="Peptidase_C98"/>
</dbReference>
<dbReference type="PROSITE" id="PS50235">
    <property type="entry name" value="USP_3"/>
    <property type="match status" value="1"/>
</dbReference>
<proteinExistence type="predicted"/>
<sequence length="643" mass="72441">MENFCGLCKTKGLKKQLILFQLNLEEAILLCENKECVYPLGVSSNATLIVKRQASEVVNFKRKRKKNFKQGKNEETETAALKFRCLDSYLHWKNINSLCWLHSLLSLIVHNVTLSTLAHNVDSLLRTLTASFNKAQELSSVNREQAEKGLEGAREKVWKYLQPKMKCERGVNDSPVTALPLLLRENCTLLEKTLQNYQWKFSCCVCGYRQVDKRRKHLVTFPNVADGFDLEDPTFLRPCFKCGAPKQRSMLVYDRMPDCIFLHFEQGLQHPGFEDLELNAEDGHYVMTQFIQYKKNPDHFVCWTKEPQGKRWMEVDDLKSPVCRWSSALPVISPSEVHIAVWERQNAFVQSPQYSATRTIMTKNIPNEPANEAKQTFPASRTVLMPSLRTDSNMNVMSHGNDERGLFSLSHRSALSRLPPVLLRSRPLFHESTHKLAVGKFEPYIPRKKRIASYSCPNSPLCAKSDAETGATALSSPVLPAPFLTWQDIKEQNKKLKSDDLQSDSGYSSPASVSSCSSLPSCSSSNGDAVVDCSEVLNVHSDEKQGFGHCVDARSSAKDTLSNCHSNTDLLQGVSDCSISDSDSCRSADLANKLEELLPDCLLENPESSLQSRAIKDDQKLKLADFEKLSEEQDKFIRDLLAA</sequence>
<dbReference type="Proteomes" id="UP001159427">
    <property type="component" value="Unassembled WGS sequence"/>
</dbReference>
<dbReference type="EMBL" id="CALNXI010000460">
    <property type="protein sequence ID" value="CAH3027576.1"/>
    <property type="molecule type" value="Genomic_DNA"/>
</dbReference>
<evidence type="ECO:0000313" key="2">
    <source>
        <dbReference type="EMBL" id="CAH3027576.1"/>
    </source>
</evidence>